<feature type="transmembrane region" description="Helical" evidence="8">
    <location>
        <begin position="164"/>
        <end position="182"/>
    </location>
</feature>
<sequence length="449" mass="48246">MSSKGNQRAMTGSPRFWAPLVGVVVWLALSVLAWRNVVLPDEPLAFGPFTMVDFRDSVWIPLDDFVHGGIPWDRPGFTARHRGVQFFPLYVPTYWYATVWLLLLPYRVAAVLWTGILVASLVWLWHTSLSLFLGRAYRRRPWLVAALTLASLALRPVQTALSQGNWALLCGAGAVAALLPALRREPEGRTRWSAVLGLLLALVKPPVGLPLLVALVLLRRRREAAWGLGLSVLLSVPVCLVVWHRAGSFGSAWRMLVRTVSDGDGATAGDPHFTRMDVLATLARVPALDQALPLALGALTVVLLTLGVAALLWRRHGSTALVLSGLALGIVLPTPNLHYALVVVLPLLVALPSLSVTRWSIDRTAALACLAAWLLVGLACLSPVRGGLRIGISPQQANLAYAVSLLLAAGLVALVALWDLQRAGLTVAVPPALETGPRTAREPTPAHAG</sequence>
<feature type="transmembrane region" description="Helical" evidence="8">
    <location>
        <begin position="291"/>
        <end position="313"/>
    </location>
</feature>
<feature type="transmembrane region" description="Helical" evidence="8">
    <location>
        <begin position="194"/>
        <end position="218"/>
    </location>
</feature>
<evidence type="ECO:0000256" key="5">
    <source>
        <dbReference type="ARBA" id="ARBA00022989"/>
    </source>
</evidence>
<dbReference type="Proteomes" id="UP001597326">
    <property type="component" value="Unassembled WGS sequence"/>
</dbReference>
<dbReference type="EMBL" id="JBHUFZ010000008">
    <property type="protein sequence ID" value="MFD1889251.1"/>
    <property type="molecule type" value="Genomic_DNA"/>
</dbReference>
<feature type="transmembrane region" description="Helical" evidence="8">
    <location>
        <begin position="84"/>
        <end position="104"/>
    </location>
</feature>
<organism evidence="9 10">
    <name type="scientific">Luteococcus peritonei</name>
    <dbReference type="NCBI Taxonomy" id="88874"/>
    <lineage>
        <taxon>Bacteria</taxon>
        <taxon>Bacillati</taxon>
        <taxon>Actinomycetota</taxon>
        <taxon>Actinomycetes</taxon>
        <taxon>Propionibacteriales</taxon>
        <taxon>Propionibacteriaceae</taxon>
        <taxon>Luteococcus</taxon>
    </lineage>
</organism>
<dbReference type="RefSeq" id="WP_343872243.1">
    <property type="nucleotide sequence ID" value="NZ_BAAAIX010000007.1"/>
</dbReference>
<feature type="transmembrane region" description="Helical" evidence="8">
    <location>
        <begin position="364"/>
        <end position="384"/>
    </location>
</feature>
<gene>
    <name evidence="9" type="ORF">ACFSCS_03490</name>
</gene>
<dbReference type="InterPro" id="IPR018584">
    <property type="entry name" value="GT87"/>
</dbReference>
<evidence type="ECO:0000313" key="10">
    <source>
        <dbReference type="Proteomes" id="UP001597326"/>
    </source>
</evidence>
<evidence type="ECO:0000256" key="6">
    <source>
        <dbReference type="ARBA" id="ARBA00023136"/>
    </source>
</evidence>
<name>A0ABW4RSM2_9ACTN</name>
<comment type="subcellular location">
    <subcellularLocation>
        <location evidence="1">Cell membrane</location>
        <topology evidence="1">Multi-pass membrane protein</topology>
    </subcellularLocation>
</comment>
<evidence type="ECO:0000256" key="4">
    <source>
        <dbReference type="ARBA" id="ARBA00022692"/>
    </source>
</evidence>
<accession>A0ABW4RSM2</accession>
<feature type="transmembrane region" description="Helical" evidence="8">
    <location>
        <begin position="16"/>
        <end position="34"/>
    </location>
</feature>
<evidence type="ECO:0000256" key="7">
    <source>
        <dbReference type="ARBA" id="ARBA00024033"/>
    </source>
</evidence>
<evidence type="ECO:0000256" key="1">
    <source>
        <dbReference type="ARBA" id="ARBA00004651"/>
    </source>
</evidence>
<keyword evidence="4 8" id="KW-0812">Transmembrane</keyword>
<keyword evidence="10" id="KW-1185">Reference proteome</keyword>
<keyword evidence="3" id="KW-0808">Transferase</keyword>
<comment type="caution">
    <text evidence="9">The sequence shown here is derived from an EMBL/GenBank/DDBJ whole genome shotgun (WGS) entry which is preliminary data.</text>
</comment>
<evidence type="ECO:0000256" key="2">
    <source>
        <dbReference type="ARBA" id="ARBA00022475"/>
    </source>
</evidence>
<evidence type="ECO:0000256" key="3">
    <source>
        <dbReference type="ARBA" id="ARBA00022679"/>
    </source>
</evidence>
<feature type="transmembrane region" description="Helical" evidence="8">
    <location>
        <begin position="399"/>
        <end position="418"/>
    </location>
</feature>
<feature type="transmembrane region" description="Helical" evidence="8">
    <location>
        <begin position="224"/>
        <end position="243"/>
    </location>
</feature>
<feature type="transmembrane region" description="Helical" evidence="8">
    <location>
        <begin position="110"/>
        <end position="134"/>
    </location>
</feature>
<reference evidence="10" key="1">
    <citation type="journal article" date="2019" name="Int. J. Syst. Evol. Microbiol.">
        <title>The Global Catalogue of Microorganisms (GCM) 10K type strain sequencing project: providing services to taxonomists for standard genome sequencing and annotation.</title>
        <authorList>
            <consortium name="The Broad Institute Genomics Platform"/>
            <consortium name="The Broad Institute Genome Sequencing Center for Infectious Disease"/>
            <person name="Wu L."/>
            <person name="Ma J."/>
        </authorList>
    </citation>
    <scope>NUCLEOTIDE SEQUENCE [LARGE SCALE GENOMIC DNA]</scope>
    <source>
        <strain evidence="10">CAIM 431</strain>
    </source>
</reference>
<protein>
    <submittedName>
        <fullName evidence="9">Glycosyltransferase 87 family protein</fullName>
    </submittedName>
</protein>
<keyword evidence="6 8" id="KW-0472">Membrane</keyword>
<evidence type="ECO:0000256" key="8">
    <source>
        <dbReference type="SAM" id="Phobius"/>
    </source>
</evidence>
<proteinExistence type="inferred from homology"/>
<comment type="similarity">
    <text evidence="7">Belongs to the glycosyltransferase 87 family.</text>
</comment>
<evidence type="ECO:0000313" key="9">
    <source>
        <dbReference type="EMBL" id="MFD1889251.1"/>
    </source>
</evidence>
<dbReference type="Pfam" id="PF09594">
    <property type="entry name" value="GT87"/>
    <property type="match status" value="1"/>
</dbReference>
<keyword evidence="5 8" id="KW-1133">Transmembrane helix</keyword>
<keyword evidence="2" id="KW-1003">Cell membrane</keyword>